<keyword evidence="1" id="KW-0472">Membrane</keyword>
<evidence type="ECO:0008006" key="4">
    <source>
        <dbReference type="Google" id="ProtNLM"/>
    </source>
</evidence>
<feature type="transmembrane region" description="Helical" evidence="1">
    <location>
        <begin position="236"/>
        <end position="255"/>
    </location>
</feature>
<protein>
    <recommendedName>
        <fullName evidence="4">Yip1 domain-containing protein</fullName>
    </recommendedName>
</protein>
<proteinExistence type="predicted"/>
<sequence>MGGRSEPDMFGEGVRFYDESGKYVGRSHPDSWGGTSYYDDGGQYIGRSRPDFWGDGTSYFDSSGQHAGRSSTDFFGDSQTFYDASGSRAGRTSDQMWGDGTNFHGSGGFYGLAGGDPPEAWAPVARSYGYVGYRSRVKRKVLGSSWPDTALGIKIAIPLGLALLACSFYLMYFDQDPATKVAWIFSPDWVKGMLQILPVQPTVGTLLLGTPLCLAVTIGFPVSAVAIIARRKPKRWLLIYGAVAIVVSVASYGVASLL</sequence>
<accession>A0ABP7DQ44</accession>
<keyword evidence="3" id="KW-1185">Reference proteome</keyword>
<feature type="transmembrane region" description="Helical" evidence="1">
    <location>
        <begin position="149"/>
        <end position="172"/>
    </location>
</feature>
<comment type="caution">
    <text evidence="2">The sequence shown here is derived from an EMBL/GenBank/DDBJ whole genome shotgun (WGS) entry which is preliminary data.</text>
</comment>
<evidence type="ECO:0000313" key="3">
    <source>
        <dbReference type="Proteomes" id="UP001500051"/>
    </source>
</evidence>
<keyword evidence="1" id="KW-1133">Transmembrane helix</keyword>
<name>A0ABP7DQ44_9ACTN</name>
<evidence type="ECO:0000256" key="1">
    <source>
        <dbReference type="SAM" id="Phobius"/>
    </source>
</evidence>
<dbReference type="EMBL" id="BAAAYX010000011">
    <property type="protein sequence ID" value="GAA3707612.1"/>
    <property type="molecule type" value="Genomic_DNA"/>
</dbReference>
<feature type="transmembrane region" description="Helical" evidence="1">
    <location>
        <begin position="206"/>
        <end position="229"/>
    </location>
</feature>
<keyword evidence="1" id="KW-0812">Transmembrane</keyword>
<dbReference type="RefSeq" id="WP_344812901.1">
    <property type="nucleotide sequence ID" value="NZ_BAAAYX010000011.1"/>
</dbReference>
<dbReference type="Proteomes" id="UP001500051">
    <property type="component" value="Unassembled WGS sequence"/>
</dbReference>
<organism evidence="2 3">
    <name type="scientific">Microlunatus aurantiacus</name>
    <dbReference type="NCBI Taxonomy" id="446786"/>
    <lineage>
        <taxon>Bacteria</taxon>
        <taxon>Bacillati</taxon>
        <taxon>Actinomycetota</taxon>
        <taxon>Actinomycetes</taxon>
        <taxon>Propionibacteriales</taxon>
        <taxon>Propionibacteriaceae</taxon>
        <taxon>Microlunatus</taxon>
    </lineage>
</organism>
<gene>
    <name evidence="2" type="ORF">GCM10022204_26930</name>
</gene>
<evidence type="ECO:0000313" key="2">
    <source>
        <dbReference type="EMBL" id="GAA3707612.1"/>
    </source>
</evidence>
<reference evidence="3" key="1">
    <citation type="journal article" date="2019" name="Int. J. Syst. Evol. Microbiol.">
        <title>The Global Catalogue of Microorganisms (GCM) 10K type strain sequencing project: providing services to taxonomists for standard genome sequencing and annotation.</title>
        <authorList>
            <consortium name="The Broad Institute Genomics Platform"/>
            <consortium name="The Broad Institute Genome Sequencing Center for Infectious Disease"/>
            <person name="Wu L."/>
            <person name="Ma J."/>
        </authorList>
    </citation>
    <scope>NUCLEOTIDE SEQUENCE [LARGE SCALE GENOMIC DNA]</scope>
    <source>
        <strain evidence="3">JCM 16548</strain>
    </source>
</reference>